<gene>
    <name evidence="3" type="ORF">BRADI_1g58835v3</name>
</gene>
<evidence type="ECO:0000313" key="4">
    <source>
        <dbReference type="EnsemblPlants" id="PNT77181"/>
    </source>
</evidence>
<dbReference type="InParanoid" id="A0A2K2DSC4"/>
<feature type="transmembrane region" description="Helical" evidence="2">
    <location>
        <begin position="32"/>
        <end position="58"/>
    </location>
</feature>
<keyword evidence="2" id="KW-0812">Transmembrane</keyword>
<dbReference type="AlphaFoldDB" id="A0A2K2DSC4"/>
<keyword evidence="2" id="KW-1133">Transmembrane helix</keyword>
<reference evidence="3" key="2">
    <citation type="submission" date="2017-06" db="EMBL/GenBank/DDBJ databases">
        <title>WGS assembly of Brachypodium distachyon.</title>
        <authorList>
            <consortium name="The International Brachypodium Initiative"/>
            <person name="Lucas S."/>
            <person name="Harmon-Smith M."/>
            <person name="Lail K."/>
            <person name="Tice H."/>
            <person name="Grimwood J."/>
            <person name="Bruce D."/>
            <person name="Barry K."/>
            <person name="Shu S."/>
            <person name="Lindquist E."/>
            <person name="Wang M."/>
            <person name="Pitluck S."/>
            <person name="Vogel J.P."/>
            <person name="Garvin D.F."/>
            <person name="Mockler T.C."/>
            <person name="Schmutz J."/>
            <person name="Rokhsar D."/>
            <person name="Bevan M.W."/>
        </authorList>
    </citation>
    <scope>NUCLEOTIDE SEQUENCE</scope>
    <source>
        <strain evidence="3">Bd21</strain>
    </source>
</reference>
<evidence type="ECO:0000256" key="1">
    <source>
        <dbReference type="SAM" id="MobiDB-lite"/>
    </source>
</evidence>
<dbReference type="Proteomes" id="UP000008810">
    <property type="component" value="Chromosome 1"/>
</dbReference>
<protein>
    <submittedName>
        <fullName evidence="3 4">Uncharacterized protein</fullName>
    </submittedName>
</protein>
<organism evidence="3">
    <name type="scientific">Brachypodium distachyon</name>
    <name type="common">Purple false brome</name>
    <name type="synonym">Trachynia distachya</name>
    <dbReference type="NCBI Taxonomy" id="15368"/>
    <lineage>
        <taxon>Eukaryota</taxon>
        <taxon>Viridiplantae</taxon>
        <taxon>Streptophyta</taxon>
        <taxon>Embryophyta</taxon>
        <taxon>Tracheophyta</taxon>
        <taxon>Spermatophyta</taxon>
        <taxon>Magnoliopsida</taxon>
        <taxon>Liliopsida</taxon>
        <taxon>Poales</taxon>
        <taxon>Poaceae</taxon>
        <taxon>BOP clade</taxon>
        <taxon>Pooideae</taxon>
        <taxon>Stipodae</taxon>
        <taxon>Brachypodieae</taxon>
        <taxon>Brachypodium</taxon>
    </lineage>
</organism>
<sequence>MGMKENAVGNIHSFAQKWRMQGEKETEIGGGFIAPAVAFLRVLLCSHSVVVAVAVLWVNKLGGKSGGAKRAYKWRWQPVKKGSGECALRRVPAAASAERAEEEDRSGPS</sequence>
<keyword evidence="2" id="KW-0472">Membrane</keyword>
<evidence type="ECO:0000256" key="2">
    <source>
        <dbReference type="SAM" id="Phobius"/>
    </source>
</evidence>
<dbReference type="EMBL" id="CM000880">
    <property type="protein sequence ID" value="PNT77181.1"/>
    <property type="molecule type" value="Genomic_DNA"/>
</dbReference>
<name>A0A2K2DSC4_BRADI</name>
<accession>A0A2K2DSC4</accession>
<evidence type="ECO:0000313" key="3">
    <source>
        <dbReference type="EMBL" id="PNT77181.1"/>
    </source>
</evidence>
<proteinExistence type="predicted"/>
<evidence type="ECO:0000313" key="5">
    <source>
        <dbReference type="Proteomes" id="UP000008810"/>
    </source>
</evidence>
<dbReference type="EnsemblPlants" id="PNT77181">
    <property type="protein sequence ID" value="PNT77181"/>
    <property type="gene ID" value="BRADI_1g58835v3"/>
</dbReference>
<feature type="compositionally biased region" description="Acidic residues" evidence="1">
    <location>
        <begin position="100"/>
        <end position="109"/>
    </location>
</feature>
<feature type="region of interest" description="Disordered" evidence="1">
    <location>
        <begin position="90"/>
        <end position="109"/>
    </location>
</feature>
<dbReference type="Gramene" id="PNT77181">
    <property type="protein sequence ID" value="PNT77181"/>
    <property type="gene ID" value="BRADI_1g58835v3"/>
</dbReference>
<reference evidence="4" key="3">
    <citation type="submission" date="2018-08" db="UniProtKB">
        <authorList>
            <consortium name="EnsemblPlants"/>
        </authorList>
    </citation>
    <scope>IDENTIFICATION</scope>
    <source>
        <strain evidence="4">cv. Bd21</strain>
    </source>
</reference>
<reference evidence="3 4" key="1">
    <citation type="journal article" date="2010" name="Nature">
        <title>Genome sequencing and analysis of the model grass Brachypodium distachyon.</title>
        <authorList>
            <consortium name="International Brachypodium Initiative"/>
        </authorList>
    </citation>
    <scope>NUCLEOTIDE SEQUENCE [LARGE SCALE GENOMIC DNA]</scope>
    <source>
        <strain evidence="3 4">Bd21</strain>
    </source>
</reference>
<keyword evidence="5" id="KW-1185">Reference proteome</keyword>